<proteinExistence type="predicted"/>
<organism evidence="3 4">
    <name type="scientific">Trypanosoma brucei equiperdum</name>
    <dbReference type="NCBI Taxonomy" id="630700"/>
    <lineage>
        <taxon>Eukaryota</taxon>
        <taxon>Discoba</taxon>
        <taxon>Euglenozoa</taxon>
        <taxon>Kinetoplastea</taxon>
        <taxon>Metakinetoplastina</taxon>
        <taxon>Trypanosomatida</taxon>
        <taxon>Trypanosomatidae</taxon>
        <taxon>Trypanosoma</taxon>
    </lineage>
</organism>
<dbReference type="CDD" id="cd00600">
    <property type="entry name" value="Sm_like"/>
    <property type="match status" value="1"/>
</dbReference>
<evidence type="ECO:0000313" key="4">
    <source>
        <dbReference type="Proteomes" id="UP000266743"/>
    </source>
</evidence>
<dbReference type="EMBL" id="QSBY01000007">
    <property type="protein sequence ID" value="RHW71445.1"/>
    <property type="molecule type" value="Genomic_DNA"/>
</dbReference>
<evidence type="ECO:0000256" key="1">
    <source>
        <dbReference type="SAM" id="MobiDB-lite"/>
    </source>
</evidence>
<feature type="domain" description="Sm" evidence="2">
    <location>
        <begin position="62"/>
        <end position="138"/>
    </location>
</feature>
<evidence type="ECO:0000259" key="2">
    <source>
        <dbReference type="Pfam" id="PF01423"/>
    </source>
</evidence>
<evidence type="ECO:0000313" key="3">
    <source>
        <dbReference type="EMBL" id="RHW71445.1"/>
    </source>
</evidence>
<comment type="caution">
    <text evidence="3">The sequence shown here is derived from an EMBL/GenBank/DDBJ whole genome shotgun (WGS) entry which is preliminary data.</text>
</comment>
<protein>
    <submittedName>
        <fullName evidence="3">Ssm4 protein</fullName>
    </submittedName>
</protein>
<dbReference type="Pfam" id="PF01423">
    <property type="entry name" value="LSM"/>
    <property type="match status" value="1"/>
</dbReference>
<dbReference type="Gene3D" id="2.30.30.100">
    <property type="match status" value="1"/>
</dbReference>
<dbReference type="InterPro" id="IPR010920">
    <property type="entry name" value="LSM_dom_sf"/>
</dbReference>
<sequence length="206" mass="23190">MSVEASRPTRSQDPLPAAVIREFLEMHQQCNDQSLGQGESPTGTEKGGTRAGEARVFSAPLRVEVETTHGYVYEGRLVAMDEFYNVTLTEATKRRERLCDVERSLLTMHGFPAPAASPSTRREYVGSVLVRSGNLLMIRFPQGEGNATRVLHGAFKSMVMKVRRQINLERQKNRMERRRRKQLPVKPQSLVGKAGDPPKRTKAKKE</sequence>
<feature type="compositionally biased region" description="Polar residues" evidence="1">
    <location>
        <begin position="32"/>
        <end position="43"/>
    </location>
</feature>
<accession>A0A3L6L5F0</accession>
<dbReference type="SUPFAM" id="SSF50182">
    <property type="entry name" value="Sm-like ribonucleoproteins"/>
    <property type="match status" value="1"/>
</dbReference>
<reference evidence="3 4" key="1">
    <citation type="submission" date="2018-09" db="EMBL/GenBank/DDBJ databases">
        <title>whole genome sequence of T. equiperdum IVM-t1 strain.</title>
        <authorList>
            <person name="Suganuma K."/>
        </authorList>
    </citation>
    <scope>NUCLEOTIDE SEQUENCE [LARGE SCALE GENOMIC DNA]</scope>
    <source>
        <strain evidence="3 4">IVM-t1</strain>
    </source>
</reference>
<feature type="region of interest" description="Disordered" evidence="1">
    <location>
        <begin position="32"/>
        <end position="51"/>
    </location>
</feature>
<dbReference type="InterPro" id="IPR001163">
    <property type="entry name" value="Sm_dom_euk/arc"/>
</dbReference>
<dbReference type="Proteomes" id="UP000266743">
    <property type="component" value="Chromosome 7"/>
</dbReference>
<name>A0A3L6L5F0_9TRYP</name>
<feature type="region of interest" description="Disordered" evidence="1">
    <location>
        <begin position="168"/>
        <end position="206"/>
    </location>
</feature>
<dbReference type="AlphaFoldDB" id="A0A3L6L5F0"/>
<gene>
    <name evidence="3" type="primary">TbSsm4</name>
    <name evidence="3" type="ORF">DPX39_070074000</name>
</gene>